<protein>
    <recommendedName>
        <fullName evidence="3">Tachykinin family protein</fullName>
    </recommendedName>
</protein>
<keyword evidence="2" id="KW-1185">Reference proteome</keyword>
<evidence type="ECO:0008006" key="3">
    <source>
        <dbReference type="Google" id="ProtNLM"/>
    </source>
</evidence>
<name>A0AAV9QGW0_9PEZI</name>
<gene>
    <name evidence="1" type="ORF">LTR25_002490</name>
</gene>
<dbReference type="Proteomes" id="UP001345827">
    <property type="component" value="Unassembled WGS sequence"/>
</dbReference>
<accession>A0AAV9QGW0</accession>
<dbReference type="EMBL" id="JAXLQG010000003">
    <property type="protein sequence ID" value="KAK5542604.1"/>
    <property type="molecule type" value="Genomic_DNA"/>
</dbReference>
<organism evidence="1 2">
    <name type="scientific">Vermiconidia calcicola</name>
    <dbReference type="NCBI Taxonomy" id="1690605"/>
    <lineage>
        <taxon>Eukaryota</taxon>
        <taxon>Fungi</taxon>
        <taxon>Dikarya</taxon>
        <taxon>Ascomycota</taxon>
        <taxon>Pezizomycotina</taxon>
        <taxon>Dothideomycetes</taxon>
        <taxon>Dothideomycetidae</taxon>
        <taxon>Mycosphaerellales</taxon>
        <taxon>Extremaceae</taxon>
        <taxon>Vermiconidia</taxon>
    </lineage>
</organism>
<evidence type="ECO:0000313" key="2">
    <source>
        <dbReference type="Proteomes" id="UP001345827"/>
    </source>
</evidence>
<dbReference type="InterPro" id="IPR021858">
    <property type="entry name" value="Fun_TF"/>
</dbReference>
<dbReference type="Pfam" id="PF11951">
    <property type="entry name" value="Fungal_trans_2"/>
    <property type="match status" value="1"/>
</dbReference>
<comment type="caution">
    <text evidence="1">The sequence shown here is derived from an EMBL/GenBank/DDBJ whole genome shotgun (WGS) entry which is preliminary data.</text>
</comment>
<dbReference type="PANTHER" id="PTHR37540">
    <property type="entry name" value="TRANSCRIPTION FACTOR (ACR-2), PUTATIVE-RELATED-RELATED"/>
    <property type="match status" value="1"/>
</dbReference>
<dbReference type="PANTHER" id="PTHR37540:SF5">
    <property type="entry name" value="TRANSCRIPTION FACTOR DOMAIN-CONTAINING PROTEIN"/>
    <property type="match status" value="1"/>
</dbReference>
<proteinExistence type="predicted"/>
<evidence type="ECO:0000313" key="1">
    <source>
        <dbReference type="EMBL" id="KAK5542604.1"/>
    </source>
</evidence>
<dbReference type="AlphaFoldDB" id="A0AAV9QGW0"/>
<sequence length="443" mass="49754">MDPPTSTALIPVDAVKKEPVAVNPEEVEAVPSRYHEAGKINLQKARRKTFQELTTEQKLLAIVRHSVKPFSDRLDPFAALPVNLDRLQEHLISFYLLYYPKATYGFSPRLRPHPVASNFSIALTTPACFQVILARSALYRIGLNKYASDREKDELNMAVIRHKGEALKLVRGLSTTASPNRKDDLLASIISLGTFDRRNGAQDAAGMHYSAVRRILKSTGGPLAVNSVLLSRVMCFFECIYGTSPESYIWDESDLKRLVKGLNGFLLDIRKIWLSLSNISGLTAQTAKPPGPVSIHSFGLQPGSALLSLVERQPPADAELTQGRRLEMIFQVTCLLTLGMVVLDNANDFRSLQQYMDGLHKQMADLQLVGQSCNNAMWQMQVDDHSDVHSRRIWRAASFAWVLKHVSYNVQLSLKEWLLAFFKGQLVADKQFRLDPFHFSYAN</sequence>
<reference evidence="1 2" key="1">
    <citation type="submission" date="2023-06" db="EMBL/GenBank/DDBJ databases">
        <title>Black Yeasts Isolated from many extreme environments.</title>
        <authorList>
            <person name="Coleine C."/>
            <person name="Stajich J.E."/>
            <person name="Selbmann L."/>
        </authorList>
    </citation>
    <scope>NUCLEOTIDE SEQUENCE [LARGE SCALE GENOMIC DNA]</scope>
    <source>
        <strain evidence="1 2">CCFEE 5887</strain>
    </source>
</reference>